<sequence length="108" mass="12364">MTEHLSHRPSTAPVLITDAPMSYEEELAVRKRRYALMMGMRIPLMIAAVVFISVPWVAVTLLLASVPLPWMAVLIANDRLPRKVEKVNRYRSRPDELEAREHTVIENS</sequence>
<name>A0A4Q7UXE9_PSEST</name>
<dbReference type="OrthoDB" id="5188998at2"/>
<evidence type="ECO:0000313" key="1">
    <source>
        <dbReference type="EMBL" id="RZT86737.1"/>
    </source>
</evidence>
<protein>
    <submittedName>
        <fullName evidence="1">DUF3099 family protein</fullName>
    </submittedName>
</protein>
<dbReference type="RefSeq" id="WP_130290986.1">
    <property type="nucleotide sequence ID" value="NZ_SHKL01000001.1"/>
</dbReference>
<dbReference type="Proteomes" id="UP000291591">
    <property type="component" value="Unassembled WGS sequence"/>
</dbReference>
<evidence type="ECO:0000313" key="2">
    <source>
        <dbReference type="Proteomes" id="UP000291591"/>
    </source>
</evidence>
<dbReference type="Pfam" id="PF11298">
    <property type="entry name" value="DUF3099"/>
    <property type="match status" value="1"/>
</dbReference>
<proteinExistence type="predicted"/>
<reference evidence="1 2" key="1">
    <citation type="submission" date="2019-02" db="EMBL/GenBank/DDBJ databases">
        <title>Sequencing the genomes of 1000 actinobacteria strains.</title>
        <authorList>
            <person name="Klenk H.-P."/>
        </authorList>
    </citation>
    <scope>NUCLEOTIDE SEQUENCE [LARGE SCALE GENOMIC DNA]</scope>
    <source>
        <strain evidence="1 2">DSM 45779</strain>
    </source>
</reference>
<dbReference type="InterPro" id="IPR021449">
    <property type="entry name" value="DUF3099"/>
</dbReference>
<organism evidence="1 2">
    <name type="scientific">Pseudonocardia sediminis</name>
    <dbReference type="NCBI Taxonomy" id="1397368"/>
    <lineage>
        <taxon>Bacteria</taxon>
        <taxon>Bacillati</taxon>
        <taxon>Actinomycetota</taxon>
        <taxon>Actinomycetes</taxon>
        <taxon>Pseudonocardiales</taxon>
        <taxon>Pseudonocardiaceae</taxon>
        <taxon>Pseudonocardia</taxon>
    </lineage>
</organism>
<keyword evidence="2" id="KW-1185">Reference proteome</keyword>
<comment type="caution">
    <text evidence="1">The sequence shown here is derived from an EMBL/GenBank/DDBJ whole genome shotgun (WGS) entry which is preliminary data.</text>
</comment>
<dbReference type="AlphaFoldDB" id="A0A4Q7UXE9"/>
<gene>
    <name evidence="1" type="ORF">EV383_3635</name>
</gene>
<accession>A0A4Q7UXE9</accession>
<dbReference type="EMBL" id="SHKL01000001">
    <property type="protein sequence ID" value="RZT86737.1"/>
    <property type="molecule type" value="Genomic_DNA"/>
</dbReference>